<dbReference type="AlphaFoldDB" id="A0A061QT36"/>
<feature type="transmembrane region" description="Helical" evidence="6">
    <location>
        <begin position="233"/>
        <end position="251"/>
    </location>
</feature>
<comment type="subcellular location">
    <subcellularLocation>
        <location evidence="1">Membrane</location>
        <topology evidence="1">Multi-pass membrane protein</topology>
    </subcellularLocation>
</comment>
<feature type="domain" description="Sugar phosphate transporter" evidence="7">
    <location>
        <begin position="13"/>
        <end position="305"/>
    </location>
</feature>
<keyword evidence="3 6" id="KW-1133">Transmembrane helix</keyword>
<keyword evidence="2 6" id="KW-0812">Transmembrane</keyword>
<name>A0A061QT36_9CHLO</name>
<evidence type="ECO:0000256" key="3">
    <source>
        <dbReference type="ARBA" id="ARBA00022989"/>
    </source>
</evidence>
<feature type="compositionally biased region" description="Basic and acidic residues" evidence="5">
    <location>
        <begin position="319"/>
        <end position="337"/>
    </location>
</feature>
<evidence type="ECO:0000256" key="2">
    <source>
        <dbReference type="ARBA" id="ARBA00022692"/>
    </source>
</evidence>
<evidence type="ECO:0000313" key="8">
    <source>
        <dbReference type="EMBL" id="JAC62878.1"/>
    </source>
</evidence>
<feature type="transmembrane region" description="Helical" evidence="6">
    <location>
        <begin position="133"/>
        <end position="150"/>
    </location>
</feature>
<gene>
    <name evidence="8" type="ORF">TSPGSL018_22101</name>
</gene>
<organism evidence="8">
    <name type="scientific">Tetraselmis sp. GSL018</name>
    <dbReference type="NCBI Taxonomy" id="582737"/>
    <lineage>
        <taxon>Eukaryota</taxon>
        <taxon>Viridiplantae</taxon>
        <taxon>Chlorophyta</taxon>
        <taxon>core chlorophytes</taxon>
        <taxon>Chlorodendrophyceae</taxon>
        <taxon>Chlorodendrales</taxon>
        <taxon>Chlorodendraceae</taxon>
        <taxon>Tetraselmis</taxon>
    </lineage>
</organism>
<evidence type="ECO:0000256" key="4">
    <source>
        <dbReference type="ARBA" id="ARBA00023136"/>
    </source>
</evidence>
<feature type="transmembrane region" description="Helical" evidence="6">
    <location>
        <begin position="79"/>
        <end position="103"/>
    </location>
</feature>
<feature type="transmembrane region" description="Helical" evidence="6">
    <location>
        <begin position="289"/>
        <end position="311"/>
    </location>
</feature>
<accession>A0A061QT36</accession>
<evidence type="ECO:0000256" key="6">
    <source>
        <dbReference type="SAM" id="Phobius"/>
    </source>
</evidence>
<keyword evidence="4 6" id="KW-0472">Membrane</keyword>
<protein>
    <submittedName>
        <fullName evidence="8">Solute carrier family 35 member e4</fullName>
    </submittedName>
</protein>
<evidence type="ECO:0000256" key="5">
    <source>
        <dbReference type="SAM" id="MobiDB-lite"/>
    </source>
</evidence>
<evidence type="ECO:0000259" key="7">
    <source>
        <dbReference type="Pfam" id="PF03151"/>
    </source>
</evidence>
<feature type="transmembrane region" description="Helical" evidence="6">
    <location>
        <begin position="156"/>
        <end position="173"/>
    </location>
</feature>
<dbReference type="InterPro" id="IPR050186">
    <property type="entry name" value="TPT_transporter"/>
</dbReference>
<reference evidence="8" key="1">
    <citation type="submission" date="2014-05" db="EMBL/GenBank/DDBJ databases">
        <title>The transcriptome of the halophilic microalga Tetraselmis sp. GSL018 isolated from the Great Salt Lake, Utah.</title>
        <authorList>
            <person name="Jinkerson R.E."/>
            <person name="D'Adamo S."/>
            <person name="Posewitz M.C."/>
        </authorList>
    </citation>
    <scope>NUCLEOTIDE SEQUENCE</scope>
    <source>
        <strain evidence="8">GSL018</strain>
    </source>
</reference>
<feature type="transmembrane region" description="Helical" evidence="6">
    <location>
        <begin position="47"/>
        <end position="67"/>
    </location>
</feature>
<dbReference type="InterPro" id="IPR004853">
    <property type="entry name" value="Sugar_P_trans_dom"/>
</dbReference>
<sequence>MGLKRAVTSEFLGLAVVLLAWFCTSAGLIFTNRILMTSGLKAPVSLTVLHMIASFLFANGAIMFGGFEAQPCTSRKQRFHILTLAAAFGVSVVAGVAAFSFIPVSFSEMISSTTPVFTALFACLIVRERSGSWLNSLSLLVVVVGALVATEGEPSWHPVGFTLAVTSTVLRAFKAVIQQVLLQSEEEKMDSINLLRHISIAVTVLLLPMAAAMEGPTYLADIVYNAHLNGDSRLPAMLLLNVSAAFLVNWVQMQVTKMVGATVLQVLGIVKGTLTAFLSILFFRNPVTVSSVSGYITVIVGVFMYHFTYAARAPPQHKPGKELDADRAETATPDHGHRQAAHGAV</sequence>
<feature type="transmembrane region" description="Helical" evidence="6">
    <location>
        <begin position="109"/>
        <end position="126"/>
    </location>
</feature>
<dbReference type="GO" id="GO:0016020">
    <property type="term" value="C:membrane"/>
    <property type="evidence" value="ECO:0007669"/>
    <property type="project" value="UniProtKB-SubCell"/>
</dbReference>
<dbReference type="Pfam" id="PF03151">
    <property type="entry name" value="TPT"/>
    <property type="match status" value="1"/>
</dbReference>
<feature type="transmembrane region" description="Helical" evidence="6">
    <location>
        <begin position="194"/>
        <end position="213"/>
    </location>
</feature>
<feature type="region of interest" description="Disordered" evidence="5">
    <location>
        <begin position="316"/>
        <end position="345"/>
    </location>
</feature>
<dbReference type="EMBL" id="GBEZ01024070">
    <property type="protein sequence ID" value="JAC62878.1"/>
    <property type="molecule type" value="Transcribed_RNA"/>
</dbReference>
<proteinExistence type="predicted"/>
<evidence type="ECO:0000256" key="1">
    <source>
        <dbReference type="ARBA" id="ARBA00004141"/>
    </source>
</evidence>
<dbReference type="PANTHER" id="PTHR11132">
    <property type="entry name" value="SOLUTE CARRIER FAMILY 35"/>
    <property type="match status" value="1"/>
</dbReference>
<feature type="transmembrane region" description="Helical" evidence="6">
    <location>
        <begin position="12"/>
        <end position="35"/>
    </location>
</feature>
<feature type="transmembrane region" description="Helical" evidence="6">
    <location>
        <begin position="263"/>
        <end position="283"/>
    </location>
</feature>